<name>A0AAE3ENY5_9FLAO</name>
<evidence type="ECO:0000313" key="2">
    <source>
        <dbReference type="EMBL" id="MCF7568951.1"/>
    </source>
</evidence>
<evidence type="ECO:0000313" key="3">
    <source>
        <dbReference type="Proteomes" id="UP001199795"/>
    </source>
</evidence>
<keyword evidence="3" id="KW-1185">Reference proteome</keyword>
<dbReference type="EMBL" id="JAKKDU010000013">
    <property type="protein sequence ID" value="MCF7568951.1"/>
    <property type="molecule type" value="Genomic_DNA"/>
</dbReference>
<dbReference type="RefSeq" id="WP_237240287.1">
    <property type="nucleotide sequence ID" value="NZ_JAKKDU010000013.1"/>
</dbReference>
<protein>
    <submittedName>
        <fullName evidence="2">GT-D fold domain-containing glycosyltransferase</fullName>
    </submittedName>
</protein>
<reference evidence="2" key="1">
    <citation type="submission" date="2022-01" db="EMBL/GenBank/DDBJ databases">
        <title>Draft genome sequence of Sabulilitoribacter arenilitoris KCTC 52401.</title>
        <authorList>
            <person name="Oh J.-S."/>
        </authorList>
    </citation>
    <scope>NUCLEOTIDE SEQUENCE</scope>
    <source>
        <strain evidence="2">HMF6543</strain>
    </source>
</reference>
<evidence type="ECO:0000259" key="1">
    <source>
        <dbReference type="Pfam" id="PF08759"/>
    </source>
</evidence>
<accession>A0AAE3ENY5</accession>
<proteinExistence type="predicted"/>
<dbReference type="Pfam" id="PF08759">
    <property type="entry name" value="GT-D"/>
    <property type="match status" value="1"/>
</dbReference>
<dbReference type="InterPro" id="IPR014869">
    <property type="entry name" value="GT-D"/>
</dbReference>
<comment type="caution">
    <text evidence="2">The sequence shown here is derived from an EMBL/GenBank/DDBJ whole genome shotgun (WGS) entry which is preliminary data.</text>
</comment>
<dbReference type="Proteomes" id="UP001199795">
    <property type="component" value="Unassembled WGS sequence"/>
</dbReference>
<sequence length="242" mass="27800">MAIIEKAIENNEFGAYLRFGDGDVMLLNNLNDSFQTPSKKLANEMEEAFRINESGVIKSLAIHSNFFGFEQGMTNDSHKIEDYYAMQMLLKTHKFFKGQKVYSSVALHFLSITDPLRVNSFLRLLKSKVRLFVGNEDVTFNTLNKLFGSPSIVLIPKKNAYNEIDSIHEKCLEYIDSFENYGVVVVAMGCSGRTLIKRLLKSKKRQIYYFDFGSLLDGLDDHLTRKWLKVNKLDKTILLKDL</sequence>
<gene>
    <name evidence="2" type="ORF">L3X37_11340</name>
</gene>
<dbReference type="AlphaFoldDB" id="A0AAE3ENY5"/>
<organism evidence="2 3">
    <name type="scientific">Wocania arenilitoris</name>
    <dbReference type="NCBI Taxonomy" id="2044858"/>
    <lineage>
        <taxon>Bacteria</taxon>
        <taxon>Pseudomonadati</taxon>
        <taxon>Bacteroidota</taxon>
        <taxon>Flavobacteriia</taxon>
        <taxon>Flavobacteriales</taxon>
        <taxon>Flavobacteriaceae</taxon>
        <taxon>Wocania</taxon>
    </lineage>
</organism>
<feature type="domain" description="Glycosyltransferase GT-D fold" evidence="1">
    <location>
        <begin position="17"/>
        <end position="207"/>
    </location>
</feature>